<evidence type="ECO:0000256" key="2">
    <source>
        <dbReference type="ARBA" id="ARBA00010977"/>
    </source>
</evidence>
<dbReference type="CDD" id="cd20704">
    <property type="entry name" value="Orc3"/>
    <property type="match status" value="1"/>
</dbReference>
<dbReference type="GO" id="GO:0005656">
    <property type="term" value="C:nuclear pre-replicative complex"/>
    <property type="evidence" value="ECO:0007669"/>
    <property type="project" value="TreeGrafter"/>
</dbReference>
<keyword evidence="15" id="KW-1185">Reference proteome</keyword>
<feature type="domain" description="Origin recognition complex subunit 3 winged helix C-terminal" evidence="12">
    <location>
        <begin position="608"/>
        <end position="708"/>
    </location>
</feature>
<evidence type="ECO:0000259" key="11">
    <source>
        <dbReference type="Pfam" id="PF07034"/>
    </source>
</evidence>
<dbReference type="GO" id="GO:0005664">
    <property type="term" value="C:nuclear origin of replication recognition complex"/>
    <property type="evidence" value="ECO:0007669"/>
    <property type="project" value="InterPro"/>
</dbReference>
<dbReference type="PANTHER" id="PTHR12748:SF0">
    <property type="entry name" value="ORIGIN RECOGNITION COMPLEX SUBUNIT 3"/>
    <property type="match status" value="1"/>
</dbReference>
<dbReference type="GeneID" id="43598869"/>
<evidence type="ECO:0000256" key="7">
    <source>
        <dbReference type="ARBA" id="ARBA00023242"/>
    </source>
</evidence>
<comment type="similarity">
    <text evidence="2">Belongs to the ORC3 family.</text>
</comment>
<feature type="region of interest" description="Disordered" evidence="10">
    <location>
        <begin position="1"/>
        <end position="57"/>
    </location>
</feature>
<comment type="subunit">
    <text evidence="8">Component of ORC, a complex composed of at least 6 subunits: ORC1, ORC2, ORC3, ORC4, ORC5 and ORC6. ORC is regulated in a cell-cycle dependent manner. It is sequentially assembled at the exit from anaphase of mitosis and disassembled as cells enter S phase.</text>
</comment>
<dbReference type="RefSeq" id="XP_031869324.1">
    <property type="nucleotide sequence ID" value="XM_032014643.1"/>
</dbReference>
<evidence type="ECO:0000256" key="5">
    <source>
        <dbReference type="ARBA" id="ARBA00022705"/>
    </source>
</evidence>
<evidence type="ECO:0000256" key="9">
    <source>
        <dbReference type="ARBA" id="ARBA00045241"/>
    </source>
</evidence>
<keyword evidence="7" id="KW-0539">Nucleus</keyword>
<evidence type="ECO:0000313" key="15">
    <source>
        <dbReference type="Proteomes" id="UP000254866"/>
    </source>
</evidence>
<keyword evidence="6" id="KW-0238">DNA-binding</keyword>
<evidence type="ECO:0000259" key="12">
    <source>
        <dbReference type="Pfam" id="PF18137"/>
    </source>
</evidence>
<dbReference type="Proteomes" id="UP000254866">
    <property type="component" value="Unassembled WGS sequence"/>
</dbReference>
<evidence type="ECO:0000256" key="3">
    <source>
        <dbReference type="ARBA" id="ARBA00019085"/>
    </source>
</evidence>
<feature type="domain" description="Origin recognition complex subunit 3 insertion" evidence="13">
    <location>
        <begin position="366"/>
        <end position="590"/>
    </location>
</feature>
<evidence type="ECO:0000256" key="10">
    <source>
        <dbReference type="SAM" id="MobiDB-lite"/>
    </source>
</evidence>
<keyword evidence="5" id="KW-0235">DNA replication</keyword>
<dbReference type="EMBL" id="NPIC01000004">
    <property type="protein sequence ID" value="RDL36668.1"/>
    <property type="molecule type" value="Genomic_DNA"/>
</dbReference>
<dbReference type="PANTHER" id="PTHR12748">
    <property type="entry name" value="ORIGIN RECOGNITION COMPLEX SUBUNIT 3"/>
    <property type="match status" value="1"/>
</dbReference>
<keyword evidence="4" id="KW-0597">Phosphoprotein</keyword>
<comment type="caution">
    <text evidence="14">The sequence shown here is derived from an EMBL/GenBank/DDBJ whole genome shotgun (WGS) entry which is preliminary data.</text>
</comment>
<name>A0A370TMC3_9HELO</name>
<evidence type="ECO:0000256" key="4">
    <source>
        <dbReference type="ARBA" id="ARBA00022553"/>
    </source>
</evidence>
<dbReference type="GO" id="GO:0003688">
    <property type="term" value="F:DNA replication origin binding"/>
    <property type="evidence" value="ECO:0007669"/>
    <property type="project" value="TreeGrafter"/>
</dbReference>
<reference evidence="14 15" key="1">
    <citation type="journal article" date="2018" name="IMA Fungus">
        <title>IMA Genome-F 9: Draft genome sequence of Annulohypoxylon stygium, Aspergillus mulundensis, Berkeleyomyces basicola (syn. Thielaviopsis basicola), Ceratocystis smalleyi, two Cercospora beticola strains, Coleophoma cylindrospora, Fusarium fracticaudum, Phialophora cf. hyalina, and Morchella septimelata.</title>
        <authorList>
            <person name="Wingfield B.D."/>
            <person name="Bills G.F."/>
            <person name="Dong Y."/>
            <person name="Huang W."/>
            <person name="Nel W.J."/>
            <person name="Swalarsk-Parry B.S."/>
            <person name="Vaghefi N."/>
            <person name="Wilken P.M."/>
            <person name="An Z."/>
            <person name="de Beer Z.W."/>
            <person name="De Vos L."/>
            <person name="Chen L."/>
            <person name="Duong T.A."/>
            <person name="Gao Y."/>
            <person name="Hammerbacher A."/>
            <person name="Kikkert J.R."/>
            <person name="Li Y."/>
            <person name="Li H."/>
            <person name="Li K."/>
            <person name="Li Q."/>
            <person name="Liu X."/>
            <person name="Ma X."/>
            <person name="Naidoo K."/>
            <person name="Pethybridge S.J."/>
            <person name="Sun J."/>
            <person name="Steenkamp E.T."/>
            <person name="van der Nest M.A."/>
            <person name="van Wyk S."/>
            <person name="Wingfield M.J."/>
            <person name="Xiong C."/>
            <person name="Yue Q."/>
            <person name="Zhang X."/>
        </authorList>
    </citation>
    <scope>NUCLEOTIDE SEQUENCE [LARGE SCALE GENOMIC DNA]</scope>
    <source>
        <strain evidence="14 15">BP 5553</strain>
    </source>
</reference>
<dbReference type="GO" id="GO:0006270">
    <property type="term" value="P:DNA replication initiation"/>
    <property type="evidence" value="ECO:0007669"/>
    <property type="project" value="TreeGrafter"/>
</dbReference>
<evidence type="ECO:0000313" key="14">
    <source>
        <dbReference type="EMBL" id="RDL36668.1"/>
    </source>
</evidence>
<dbReference type="InterPro" id="IPR045667">
    <property type="entry name" value="ORC3_N"/>
</dbReference>
<protein>
    <recommendedName>
        <fullName evidence="3">Origin recognition complex subunit 3</fullName>
    </recommendedName>
</protein>
<organism evidence="14 15">
    <name type="scientific">Venustampulla echinocandica</name>
    <dbReference type="NCBI Taxonomy" id="2656787"/>
    <lineage>
        <taxon>Eukaryota</taxon>
        <taxon>Fungi</taxon>
        <taxon>Dikarya</taxon>
        <taxon>Ascomycota</taxon>
        <taxon>Pezizomycotina</taxon>
        <taxon>Leotiomycetes</taxon>
        <taxon>Helotiales</taxon>
        <taxon>Pleuroascaceae</taxon>
        <taxon>Venustampulla</taxon>
    </lineage>
</organism>
<accession>A0A370TMC3</accession>
<proteinExistence type="inferred from homology"/>
<dbReference type="GO" id="GO:0031261">
    <property type="term" value="C:DNA replication preinitiation complex"/>
    <property type="evidence" value="ECO:0007669"/>
    <property type="project" value="TreeGrafter"/>
</dbReference>
<gene>
    <name evidence="14" type="ORF">BP5553_06020</name>
</gene>
<evidence type="ECO:0000256" key="6">
    <source>
        <dbReference type="ARBA" id="ARBA00023125"/>
    </source>
</evidence>
<evidence type="ECO:0000256" key="1">
    <source>
        <dbReference type="ARBA" id="ARBA00004123"/>
    </source>
</evidence>
<dbReference type="Pfam" id="PF19675">
    <property type="entry name" value="ORC3_ins"/>
    <property type="match status" value="1"/>
</dbReference>
<dbReference type="OrthoDB" id="10265211at2759"/>
<evidence type="ECO:0000259" key="13">
    <source>
        <dbReference type="Pfam" id="PF19675"/>
    </source>
</evidence>
<dbReference type="InterPro" id="IPR045663">
    <property type="entry name" value="ORC3_ins"/>
</dbReference>
<dbReference type="STRING" id="2656787.A0A370TMC3"/>
<comment type="function">
    <text evidence="9">Component of the origin recognition complex (ORC) that binds origins of replication. DNA-binding is ATP-dependent. The specific DNA sequences that define origins of replication have not been identified yet. ORC is required to assemble the pre-replication complex necessary to initiate DNA replication. Binds histone H3 and H4 trimethylation marks H3K9me3, H3K27me3 and H4K20me3.</text>
</comment>
<dbReference type="InterPro" id="IPR040855">
    <property type="entry name" value="ORC_WH_C"/>
</dbReference>
<sequence>MSDNAEANSHAGFDSIDHQPAYIYTPDTSTDDAPERPTKRRRVTKPKQPGIQTHGKPSLLRFEPLLGGLESEESARWRQETFQKCWGFGRLAKQEQSILDESNEDTLAEVSSFVNSSRENWGDERLPACFIVTGPNIASQDLLFRQVSVRLKSDIDGPVVILRSGDAANLKAILKKLIRDATNQRSDDDDMLAELNDRKLLYYDLEILRSFVTAHGSQRVVVAIQDSEGFETNLLVELIILLRSWMDRIPFVLLFGIATSVELFRERLPRSASRSLYGAQVDVEQTNSIIERVFQKAVASSKAYLRLGPALVSMLVERQHHHIPSVQSFIAALKYAYMSHFYGNPLSFLGNTSSNSLEYIGQLQPCHYEAIRMLPSFRRSVVERIEVRDINGARELLEDDAILAQNIKTELHSKDGKILCLLRALHILESATTDGPGGIDLYLTVFGGALKDSDFFRRLLDSLERMTPEDLISLTEKIRAAIKHGNSAMDLDGWAEADQEFLQDIKLIETKVKTLTATAVEKGVPIRSSESIHSKGLRTTVIAQRVQLSYQKSTISEAEKEYQGLVGRLLELFEEYFTLENPQHLFLNEVWLCNSTTPFADVFVPRPRAAIEHALSSPQEYLSGIDQNLPPTQPETAILYQKYLEAPSLINVADLWSSFLETVAGGEAEESDERGPLMQFYRGMADLNLLGMVKQSKKKADHLAKVSWKGL</sequence>
<dbReference type="InterPro" id="IPR020795">
    <property type="entry name" value="ORC3"/>
</dbReference>
<dbReference type="Pfam" id="PF07034">
    <property type="entry name" value="ORC3_N"/>
    <property type="match status" value="1"/>
</dbReference>
<feature type="domain" description="Origin recognition complex subunit 3 N-terminal" evidence="11">
    <location>
        <begin position="59"/>
        <end position="349"/>
    </location>
</feature>
<evidence type="ECO:0000256" key="8">
    <source>
        <dbReference type="ARBA" id="ARBA00026084"/>
    </source>
</evidence>
<dbReference type="Pfam" id="PF18137">
    <property type="entry name" value="WHD_ORC"/>
    <property type="match status" value="1"/>
</dbReference>
<comment type="subcellular location">
    <subcellularLocation>
        <location evidence="1">Nucleus</location>
    </subcellularLocation>
</comment>
<dbReference type="AlphaFoldDB" id="A0A370TMC3"/>